<organism evidence="1 2">
    <name type="scientific">Bimuria novae-zelandiae CBS 107.79</name>
    <dbReference type="NCBI Taxonomy" id="1447943"/>
    <lineage>
        <taxon>Eukaryota</taxon>
        <taxon>Fungi</taxon>
        <taxon>Dikarya</taxon>
        <taxon>Ascomycota</taxon>
        <taxon>Pezizomycotina</taxon>
        <taxon>Dothideomycetes</taxon>
        <taxon>Pleosporomycetidae</taxon>
        <taxon>Pleosporales</taxon>
        <taxon>Massarineae</taxon>
        <taxon>Didymosphaeriaceae</taxon>
        <taxon>Bimuria</taxon>
    </lineage>
</organism>
<keyword evidence="2" id="KW-1185">Reference proteome</keyword>
<sequence length="268" mass="30619">MSPVFHTRFASVSLHGSDRIQFLRFPPALYSPLRAIIQSTWTRGIQLEKASTSLLDIQLKGNPWGIHKDNPEGLGLASLRSAFVRDPEGETIHAQRLICSLLKTLHGEGWVLMQSTDVSQVLWDADTLLFRHQTPAPTPHEWFSVVFQYNKFRFVDAPRGLCLRVLKHLLAQKLEMKFKDHEKVEGCYELKFTGTMRRGSPYLDPVMNTGTMKTRMMFLDLLGCIEESGWTLYASVEQNTRGDENGMTDTWYCCRPVGWAEGNPVYHN</sequence>
<evidence type="ECO:0000313" key="2">
    <source>
        <dbReference type="Proteomes" id="UP000800036"/>
    </source>
</evidence>
<name>A0A6A5VTH0_9PLEO</name>
<dbReference type="OrthoDB" id="58379at2759"/>
<dbReference type="Proteomes" id="UP000800036">
    <property type="component" value="Unassembled WGS sequence"/>
</dbReference>
<reference evidence="1" key="1">
    <citation type="journal article" date="2020" name="Stud. Mycol.">
        <title>101 Dothideomycetes genomes: a test case for predicting lifestyles and emergence of pathogens.</title>
        <authorList>
            <person name="Haridas S."/>
            <person name="Albert R."/>
            <person name="Binder M."/>
            <person name="Bloem J."/>
            <person name="Labutti K."/>
            <person name="Salamov A."/>
            <person name="Andreopoulos B."/>
            <person name="Baker S."/>
            <person name="Barry K."/>
            <person name="Bills G."/>
            <person name="Bluhm B."/>
            <person name="Cannon C."/>
            <person name="Castanera R."/>
            <person name="Culley D."/>
            <person name="Daum C."/>
            <person name="Ezra D."/>
            <person name="Gonzalez J."/>
            <person name="Henrissat B."/>
            <person name="Kuo A."/>
            <person name="Liang C."/>
            <person name="Lipzen A."/>
            <person name="Lutzoni F."/>
            <person name="Magnuson J."/>
            <person name="Mondo S."/>
            <person name="Nolan M."/>
            <person name="Ohm R."/>
            <person name="Pangilinan J."/>
            <person name="Park H.-J."/>
            <person name="Ramirez L."/>
            <person name="Alfaro M."/>
            <person name="Sun H."/>
            <person name="Tritt A."/>
            <person name="Yoshinaga Y."/>
            <person name="Zwiers L.-H."/>
            <person name="Turgeon B."/>
            <person name="Goodwin S."/>
            <person name="Spatafora J."/>
            <person name="Crous P."/>
            <person name="Grigoriev I."/>
        </authorList>
    </citation>
    <scope>NUCLEOTIDE SEQUENCE</scope>
    <source>
        <strain evidence="1">CBS 107.79</strain>
    </source>
</reference>
<protein>
    <submittedName>
        <fullName evidence="1">Uncharacterized protein</fullName>
    </submittedName>
</protein>
<evidence type="ECO:0000313" key="1">
    <source>
        <dbReference type="EMBL" id="KAF1978166.1"/>
    </source>
</evidence>
<dbReference type="EMBL" id="ML976661">
    <property type="protein sequence ID" value="KAF1978166.1"/>
    <property type="molecule type" value="Genomic_DNA"/>
</dbReference>
<dbReference type="AlphaFoldDB" id="A0A6A5VTH0"/>
<proteinExistence type="predicted"/>
<gene>
    <name evidence="1" type="ORF">BU23DRAFT_450452</name>
</gene>
<dbReference type="PANTHER" id="PTHR38696:SF1">
    <property type="entry name" value="MEDIATOR OF RNA POLYMERASE II TRANSCRIPTION SUBUNIT 13"/>
    <property type="match status" value="1"/>
</dbReference>
<accession>A0A6A5VTH0</accession>
<dbReference type="PANTHER" id="PTHR38696">
    <property type="entry name" value="MEDIATOR OF RNA POLYMERASE II TRANSCRIPTION SUBUNIT 13"/>
    <property type="match status" value="1"/>
</dbReference>